<keyword evidence="1" id="KW-0456">Lyase</keyword>
<dbReference type="InterPro" id="IPR050684">
    <property type="entry name" value="HTH-Siroheme_Decarb"/>
</dbReference>
<dbReference type="GO" id="GO:0016829">
    <property type="term" value="F:lyase activity"/>
    <property type="evidence" value="ECO:0007669"/>
    <property type="project" value="UniProtKB-KW"/>
</dbReference>
<dbReference type="Pfam" id="PF22451">
    <property type="entry name" value="NirdL-like_HTH"/>
    <property type="match status" value="2"/>
</dbReference>
<comment type="catalytic activity">
    <reaction evidence="5">
        <text>siroheme + 2 H(+) = 12,18-didecarboxysiroheme + 2 CO2</text>
        <dbReference type="Rhea" id="RHEA:19093"/>
        <dbReference type="ChEBI" id="CHEBI:15378"/>
        <dbReference type="ChEBI" id="CHEBI:16526"/>
        <dbReference type="ChEBI" id="CHEBI:60052"/>
        <dbReference type="ChEBI" id="CHEBI:140497"/>
        <dbReference type="EC" id="4.1.1.111"/>
    </reaction>
</comment>
<gene>
    <name evidence="8" type="ORF">DDF84_024665</name>
</gene>
<dbReference type="AlphaFoldDB" id="A0A482IWS5"/>
<feature type="domain" description="Siroheme decarboxylase NirL-like HTH" evidence="7">
    <location>
        <begin position="4"/>
        <end position="42"/>
    </location>
</feature>
<dbReference type="PANTHER" id="PTHR43413">
    <property type="entry name" value="TRANSCRIPTIONAL REGULATOR, ASNC FAMILY"/>
    <property type="match status" value="1"/>
</dbReference>
<comment type="similarity">
    <text evidence="3">Belongs to the Ahb/Nir family.</text>
</comment>
<dbReference type="EC" id="4.1.1.111" evidence="4"/>
<evidence type="ECO:0000256" key="4">
    <source>
        <dbReference type="ARBA" id="ARBA00023471"/>
    </source>
</evidence>
<comment type="pathway">
    <text evidence="2">Porphyrin-containing compound metabolism.</text>
</comment>
<feature type="domain" description="Siroheme decarboxylase AsnC-like ligand binding" evidence="6">
    <location>
        <begin position="64"/>
        <end position="138"/>
    </location>
</feature>
<sequence>MFDDTQLYDRIQHDFPLDTRPYQRAASLLGLSERTVLSLLARDLGNGRISRIGAVFAPNSIGTSTLAALAVPPNEMKQVAERLNADPAISHNYARTGHRYNLWFVAGARDRTMLDAVLQHIADDVGYQPIDLPLEREYHIDLGFPLGKGRAASKPTRRAPPASVPKPEMDECDWRLVAALEPGLSLTPEPYHALAERCGLPLAETLQRLQQWRKNGVIRRFGVILHHRPFGYSHNAMCVWNVPDARVDAIGMRIASLPHVTLCYRRPRRLPNWQYNLFAMVHARGMHELEMTLSRFDAIDGLAAMPHAVLRASHCFKQRGTRYGNIPARV</sequence>
<feature type="domain" description="Siroheme decarboxylase AsnC-like ligand binding" evidence="6">
    <location>
        <begin position="230"/>
        <end position="317"/>
    </location>
</feature>
<dbReference type="Pfam" id="PF17805">
    <property type="entry name" value="AsnC_trans_reg2"/>
    <property type="match status" value="2"/>
</dbReference>
<dbReference type="OrthoDB" id="9806536at2"/>
<dbReference type="Proteomes" id="UP000253772">
    <property type="component" value="Chromosome c2"/>
</dbReference>
<dbReference type="InterPro" id="IPR053953">
    <property type="entry name" value="NirdL-like_HTH"/>
</dbReference>
<accession>A0A482IWS5</accession>
<proteinExistence type="inferred from homology"/>
<evidence type="ECO:0000256" key="2">
    <source>
        <dbReference type="ARBA" id="ARBA00023444"/>
    </source>
</evidence>
<dbReference type="PANTHER" id="PTHR43413:SF1">
    <property type="entry name" value="SIROHEME DECARBOXYLASE NIRL SUBUNIT"/>
    <property type="match status" value="1"/>
</dbReference>
<evidence type="ECO:0000313" key="9">
    <source>
        <dbReference type="Proteomes" id="UP000253772"/>
    </source>
</evidence>
<dbReference type="RefSeq" id="WP_024570516.1">
    <property type="nucleotide sequence ID" value="NZ_CP037901.1"/>
</dbReference>
<name>A0A482IWS5_9BURK</name>
<organism evidence="8 9">
    <name type="scientific">Cupriavidus metallidurans</name>
    <dbReference type="NCBI Taxonomy" id="119219"/>
    <lineage>
        <taxon>Bacteria</taxon>
        <taxon>Pseudomonadati</taxon>
        <taxon>Pseudomonadota</taxon>
        <taxon>Betaproteobacteria</taxon>
        <taxon>Burkholderiales</taxon>
        <taxon>Burkholderiaceae</taxon>
        <taxon>Cupriavidus</taxon>
    </lineage>
</organism>
<evidence type="ECO:0000259" key="6">
    <source>
        <dbReference type="Pfam" id="PF17805"/>
    </source>
</evidence>
<dbReference type="Gene3D" id="3.30.70.3460">
    <property type="match status" value="2"/>
</dbReference>
<dbReference type="InterPro" id="IPR040523">
    <property type="entry name" value="AsnC_trans_reg2"/>
</dbReference>
<dbReference type="EMBL" id="CP037901">
    <property type="protein sequence ID" value="QBP12861.1"/>
    <property type="molecule type" value="Genomic_DNA"/>
</dbReference>
<evidence type="ECO:0000313" key="8">
    <source>
        <dbReference type="EMBL" id="QBP12861.1"/>
    </source>
</evidence>
<evidence type="ECO:0000259" key="7">
    <source>
        <dbReference type="Pfam" id="PF22451"/>
    </source>
</evidence>
<feature type="domain" description="Siroheme decarboxylase NirL-like HTH" evidence="7">
    <location>
        <begin position="175"/>
        <end position="219"/>
    </location>
</feature>
<protein>
    <recommendedName>
        <fullName evidence="4">siroheme decarboxylase</fullName>
        <ecNumber evidence="4">4.1.1.111</ecNumber>
    </recommendedName>
</protein>
<evidence type="ECO:0000256" key="3">
    <source>
        <dbReference type="ARBA" id="ARBA00023457"/>
    </source>
</evidence>
<evidence type="ECO:0000256" key="5">
    <source>
        <dbReference type="ARBA" id="ARBA00048470"/>
    </source>
</evidence>
<reference evidence="8 9" key="1">
    <citation type="submission" date="2019-03" db="EMBL/GenBank/DDBJ databases">
        <title>Comparative insights into the high quality Complete genome sequence of highly metal resistant Cupriavidus metallidurans strain BS1 isolated from a gold-copper mine.</title>
        <authorList>
            <person name="Mazhar H.S."/>
            <person name="Rensing C."/>
        </authorList>
    </citation>
    <scope>NUCLEOTIDE SEQUENCE [LARGE SCALE GENOMIC DNA]</scope>
    <source>
        <strain evidence="8 9">BS1</strain>
    </source>
</reference>
<evidence type="ECO:0000256" key="1">
    <source>
        <dbReference type="ARBA" id="ARBA00023239"/>
    </source>
</evidence>